<sequence>MKKFLSLLLTLCLLLGILPSQALAYVGDILPSTGSTVTTETRADGTLVLQNDYIRVTLNKHDGSLTTSPAATADSANSIDRQKPYCEFIIYGSYGYGKAHPATLRLKSAEFVDTTPNGTAKAIKAVYDLTVNLSGKSVAATTAVYYELVQLKENETSADTWGVLTSIDNIKINNNRDDLFGSLTGDMGVIWGYTLDAFSGMGHANATDGPAIKMSRAVYNYDEQVEISTESSVLTSKVENLDTWQSFSQGTDWCYNYITEVYVDGYTWANPFVGLSGYYKNKTIKAYLPDTVSVTPGNNPNSTRVECRNDIGYYFSGDENYPSSQRFLWGFRNLAKGAEDVPSEPDKVDISINAQRLAAFANGNGGVTVEYVADDAALDALKKQYGNPVALISGEYESKNGAEFTFTGGAALLSPSVTATWDKSNGKLIIKKDGTIEHSGLSLNAPSFKFYQPNSGSSKDLEIKLTQDGFSFEIDPGKNDAVIYVDIPYATAKLEQATADAVGNLVFSGEIGFQTVFEGASFTLEELGYGLNEKNEFTVNGVHATGSFDTAEMLALELAEVAGEVNTFEGKEKYAFSLELNAFDLFETEAELELTRSQKDGSLLPNTLYFYVAASPGIPLIPPVPIGQLNGGGAGFSNLADTVNGDYFAIPPLKLRGTLKGTYLHLIEGKGDIVIGPSEISLTASDVGIVGTNASIIDSFGYSLKLNGQERTYNGTDYTGIYFVGSEALELNLPNTKIDVFILDTSIELGAFGGAGTKNDTKYLYLGIGANAVVKSKVQVPSDVPVIGGWKLGSWDVDLIVGGQTEFPIKDVSVDEGMKQAFSNIDVYLGAMTGVYAGIIDARLWVLVPNIVETNFRRGGGWDVETKWFGRLPEWDWSERGVEPVVQAISLEDSEDTVLMSSPSPTEQAASLEAVGESTPTSNTNSTEPAASLEDTGESVPANSTNSTEQTAPMEDAGESAPTGNMNSTEPAASLEDTGESVPANSTNSTEQAASSEDTGESAPANSTNSTEITVSADTDETPYILLAFENTVTEEQIKNSLSVTKQNSSDKLKIYWVNYDTENSEDGQIDENKDINATTDIIHNKTDNKDYRVVILRLKDAGTYQVNTGSLSLDTQKSQGVSIAPFEELELTLNNQQVSGEIKYAEKNTKYVLRTYFTKEKGGADYLIDEQEITNSSSISVNIPSMGALAPSGEYYVTSFLMTEKSVESIDENGEKETLTGLVAIDHQQFNTQVSYQNQNQPTAPQTVTLELAGNEVMTAKWDAVTDAEGYAVRIYQKQSDGTFKDTGFGYDLDKNTTSIDMALTVGGTETAESENLSANETYKVSVSAYKTVEGGKYYSTEMESAEKFLSEYTPLDMMLSVNGTTCTADEHGVYRAYVDGKDDVLTVSCTTENVTYKVTRMDKTSDNEITASQDGSYAIPDFEGSLMFKIDGISEIENSTAKDVTSVFLLVSVDKTAPVLTLSDPVFYADMTTGAYQITGTADAGSKIIYGDDGASVNAGSDGTFTIPGTLDENSGVLSLCAQDSAGNKSTSRFALITKQNTATEFIVTFDGNGGTPSVGNMTTTNQKLTSLPSASVVSRFFRTLVCKLWHEWSQPAMEASSMAASRCFIFMYFLLPHWEPATWRSRAQTSIRAELPSGKLPTTRVRRRISRFSLSMTLLVRIRVQCSLGKSQ</sequence>
<name>A0A096CI20_FLAPL</name>
<feature type="compositionally biased region" description="Polar residues" evidence="1">
    <location>
        <begin position="1004"/>
        <end position="1017"/>
    </location>
</feature>
<proteinExistence type="predicted"/>
<dbReference type="Proteomes" id="UP000029585">
    <property type="component" value="Unassembled WGS sequence"/>
</dbReference>
<dbReference type="InterPro" id="IPR013783">
    <property type="entry name" value="Ig-like_fold"/>
</dbReference>
<feature type="compositionally biased region" description="Low complexity" evidence="1">
    <location>
        <begin position="917"/>
        <end position="929"/>
    </location>
</feature>
<evidence type="ECO:0008006" key="5">
    <source>
        <dbReference type="Google" id="ProtNLM"/>
    </source>
</evidence>
<dbReference type="PATRIC" id="fig|742738.3.peg.2943"/>
<keyword evidence="4" id="KW-1185">Reference proteome</keyword>
<reference evidence="3 4" key="1">
    <citation type="submission" date="2011-08" db="EMBL/GenBank/DDBJ databases">
        <title>The Genome Sequence of Clostridium orbiscindens 1_3_50AFAA.</title>
        <authorList>
            <consortium name="The Broad Institute Genome Sequencing Platform"/>
            <person name="Earl A."/>
            <person name="Ward D."/>
            <person name="Feldgarden M."/>
            <person name="Gevers D."/>
            <person name="Daigneault M."/>
            <person name="Strauss J."/>
            <person name="Allen-Vercoe E."/>
            <person name="Young S.K."/>
            <person name="Zeng Q."/>
            <person name="Gargeya S."/>
            <person name="Fitzgerald M."/>
            <person name="Haas B."/>
            <person name="Abouelleil A."/>
            <person name="Alvarado L."/>
            <person name="Arachchi H.M."/>
            <person name="Berlin A."/>
            <person name="Brown A."/>
            <person name="Chapman S.B."/>
            <person name="Chen Z."/>
            <person name="Dunbar C."/>
            <person name="Freedman E."/>
            <person name="Gearin G."/>
            <person name="Gellesch M."/>
            <person name="Goldberg J."/>
            <person name="Griggs A."/>
            <person name="Gujja S."/>
            <person name="Heiman D."/>
            <person name="Howarth C."/>
            <person name="Larson L."/>
            <person name="Lui A."/>
            <person name="MacDonald P.J.P."/>
            <person name="Montmayeur A."/>
            <person name="Murphy C."/>
            <person name="Neiman D."/>
            <person name="Pearson M."/>
            <person name="Priest M."/>
            <person name="Roberts A."/>
            <person name="Saif S."/>
            <person name="Shea T."/>
            <person name="Shenoy N."/>
            <person name="Sisk P."/>
            <person name="Stolte C."/>
            <person name="Sykes S."/>
            <person name="Wortman J."/>
            <person name="Nusbaum C."/>
            <person name="Birren B."/>
        </authorList>
    </citation>
    <scope>NUCLEOTIDE SEQUENCE [LARGE SCALE GENOMIC DNA]</scope>
    <source>
        <strain evidence="3 4">1_3_50AFAA</strain>
    </source>
</reference>
<evidence type="ECO:0000256" key="1">
    <source>
        <dbReference type="SAM" id="MobiDB-lite"/>
    </source>
</evidence>
<evidence type="ECO:0000313" key="4">
    <source>
        <dbReference type="Proteomes" id="UP000029585"/>
    </source>
</evidence>
<protein>
    <recommendedName>
        <fullName evidence="5">Fibronectin type-III domain-containing protein</fullName>
    </recommendedName>
</protein>
<dbReference type="HOGENOM" id="CLU_241665_0_0_9"/>
<feature type="signal peptide" evidence="2">
    <location>
        <begin position="1"/>
        <end position="24"/>
    </location>
</feature>
<feature type="chain" id="PRO_5001916975" description="Fibronectin type-III domain-containing protein" evidence="2">
    <location>
        <begin position="25"/>
        <end position="1675"/>
    </location>
</feature>
<feature type="compositionally biased region" description="Polar residues" evidence="1">
    <location>
        <begin position="941"/>
        <end position="951"/>
    </location>
</feature>
<accession>A0A096CI20</accession>
<dbReference type="Gene3D" id="2.60.40.10">
    <property type="entry name" value="Immunoglobulins"/>
    <property type="match status" value="2"/>
</dbReference>
<feature type="compositionally biased region" description="Polar residues" evidence="1">
    <location>
        <begin position="962"/>
        <end position="971"/>
    </location>
</feature>
<feature type="compositionally biased region" description="Polar residues" evidence="1">
    <location>
        <begin position="983"/>
        <end position="997"/>
    </location>
</feature>
<evidence type="ECO:0000313" key="3">
    <source>
        <dbReference type="EMBL" id="KGF54472.1"/>
    </source>
</evidence>
<comment type="caution">
    <text evidence="3">The sequence shown here is derived from an EMBL/GenBank/DDBJ whole genome shotgun (WGS) entry which is preliminary data.</text>
</comment>
<feature type="region of interest" description="Disordered" evidence="1">
    <location>
        <begin position="896"/>
        <end position="1017"/>
    </location>
</feature>
<gene>
    <name evidence="3" type="ORF">HMPREF9460_02861</name>
</gene>
<organism evidence="3 4">
    <name type="scientific">Flavonifractor plautii 1_3_50AFAA</name>
    <dbReference type="NCBI Taxonomy" id="742738"/>
    <lineage>
        <taxon>Bacteria</taxon>
        <taxon>Bacillati</taxon>
        <taxon>Bacillota</taxon>
        <taxon>Clostridia</taxon>
        <taxon>Eubacteriales</taxon>
        <taxon>Oscillospiraceae</taxon>
        <taxon>Flavonifractor</taxon>
    </lineage>
</organism>
<feature type="compositionally biased region" description="Polar residues" evidence="1">
    <location>
        <begin position="899"/>
        <end position="909"/>
    </location>
</feature>
<evidence type="ECO:0000256" key="2">
    <source>
        <dbReference type="SAM" id="SignalP"/>
    </source>
</evidence>
<dbReference type="EMBL" id="ADLO01000088">
    <property type="protein sequence ID" value="KGF54472.1"/>
    <property type="molecule type" value="Genomic_DNA"/>
</dbReference>
<keyword evidence="2" id="KW-0732">Signal</keyword>